<gene>
    <name evidence="3" type="ORF">Cvel_23103</name>
</gene>
<dbReference type="Gene3D" id="3.40.50.1820">
    <property type="entry name" value="alpha/beta hydrolase"/>
    <property type="match status" value="1"/>
</dbReference>
<proteinExistence type="predicted"/>
<evidence type="ECO:0008006" key="4">
    <source>
        <dbReference type="Google" id="ProtNLM"/>
    </source>
</evidence>
<dbReference type="VEuPathDB" id="CryptoDB:Cvel_23103"/>
<dbReference type="InterPro" id="IPR029058">
    <property type="entry name" value="AB_hydrolase_fold"/>
</dbReference>
<feature type="signal peptide" evidence="2">
    <location>
        <begin position="1"/>
        <end position="20"/>
    </location>
</feature>
<sequence>MLPFLILIAVAALAVPGSLAGRSDLIILPKQPGEAVAALIFIQGANISPESYRPFLEKAQEQFDGPLIVAVPQAPLGIAPIDLKGCVKRAVGELKEAGLPEGAPIFLGGHSLGGAVVQDLAAATDEKTLKAAGLSEPPAGLFLTGAALLRKHRGEVKAKSPATFPVPTLVINGELDGLFRISRTAEEFWHRVKVSSQERSQAEKDFPVVLLAGCNHMLSTDVEEGSAPSFVKSRDLQASRERSECSDEAAGLLSDFLHSHLDSKRQITQTEAERKGRRSPTTRVEAAVKSTEALVDPMLEALTLEGFAHFRPPCNYKASTVNPPSDKCTKGSPWVEYAQSLHGGELKASYRVNDNFHPVWEILPVHLPSVDTTCEEPSASCTLNVTTVSEAIYDKLDGLDTGMAPTAASEIKAKLVSREHLYRKAGVPESEADFHELDETESLCKRVNEEAVKTAEELAGQGAVERFQTWGVKLKMGEDKGPYNAGPLWIWNYLTWKETGEGEEAVATVSAPFTATKLTNPIPAARGFHYCKLLSPARALEWILVDGLRKRMGTGNLQPHESVYAEAEEREETEVQREQLRVIVS</sequence>
<evidence type="ECO:0000313" key="3">
    <source>
        <dbReference type="EMBL" id="CEM33283.1"/>
    </source>
</evidence>
<feature type="chain" id="PRO_5005190401" description="Alpha/beta hydrolase fold-5 domain-containing protein" evidence="2">
    <location>
        <begin position="21"/>
        <end position="585"/>
    </location>
</feature>
<evidence type="ECO:0000256" key="1">
    <source>
        <dbReference type="SAM" id="MobiDB-lite"/>
    </source>
</evidence>
<dbReference type="EMBL" id="CDMZ01001485">
    <property type="protein sequence ID" value="CEM33283.1"/>
    <property type="molecule type" value="Genomic_DNA"/>
</dbReference>
<protein>
    <recommendedName>
        <fullName evidence="4">Alpha/beta hydrolase fold-5 domain-containing protein</fullName>
    </recommendedName>
</protein>
<dbReference type="SUPFAM" id="SSF53474">
    <property type="entry name" value="alpha/beta-Hydrolases"/>
    <property type="match status" value="1"/>
</dbReference>
<evidence type="ECO:0000256" key="2">
    <source>
        <dbReference type="SAM" id="SignalP"/>
    </source>
</evidence>
<keyword evidence="2" id="KW-0732">Signal</keyword>
<name>A0A0G4GRQ7_9ALVE</name>
<feature type="region of interest" description="Disordered" evidence="1">
    <location>
        <begin position="264"/>
        <end position="285"/>
    </location>
</feature>
<dbReference type="AlphaFoldDB" id="A0A0G4GRQ7"/>
<reference evidence="3" key="1">
    <citation type="submission" date="2014-11" db="EMBL/GenBank/DDBJ databases">
        <authorList>
            <person name="Otto D Thomas"/>
            <person name="Naeem Raeece"/>
        </authorList>
    </citation>
    <scope>NUCLEOTIDE SEQUENCE</scope>
</reference>
<accession>A0A0G4GRQ7</accession>
<organism evidence="3">
    <name type="scientific">Chromera velia CCMP2878</name>
    <dbReference type="NCBI Taxonomy" id="1169474"/>
    <lineage>
        <taxon>Eukaryota</taxon>
        <taxon>Sar</taxon>
        <taxon>Alveolata</taxon>
        <taxon>Colpodellida</taxon>
        <taxon>Chromeraceae</taxon>
        <taxon>Chromera</taxon>
    </lineage>
</organism>